<dbReference type="Gene3D" id="3.40.830.10">
    <property type="entry name" value="LigB-like"/>
    <property type="match status" value="1"/>
</dbReference>
<dbReference type="OrthoDB" id="9785549at2"/>
<dbReference type="KEGG" id="ddf:DEFDS_1709"/>
<evidence type="ECO:0000256" key="1">
    <source>
        <dbReference type="ARBA" id="ARBA00006315"/>
    </source>
</evidence>
<dbReference type="EMBL" id="AP011529">
    <property type="protein sequence ID" value="BAI81165.1"/>
    <property type="molecule type" value="Genomic_DNA"/>
</dbReference>
<organism evidence="3 4">
    <name type="scientific">Deferribacter desulfuricans (strain DSM 14783 / JCM 11476 / NBRC 101012 / SSM1)</name>
    <dbReference type="NCBI Taxonomy" id="639282"/>
    <lineage>
        <taxon>Bacteria</taxon>
        <taxon>Pseudomonadati</taxon>
        <taxon>Deferribacterota</taxon>
        <taxon>Deferribacteres</taxon>
        <taxon>Deferribacterales</taxon>
        <taxon>Deferribacteraceae</taxon>
        <taxon>Deferribacter</taxon>
    </lineage>
</organism>
<dbReference type="CDD" id="cd07361">
    <property type="entry name" value="MEMO_like"/>
    <property type="match status" value="1"/>
</dbReference>
<dbReference type="STRING" id="639282.DEFDS_1709"/>
<dbReference type="Proteomes" id="UP000001520">
    <property type="component" value="Chromosome"/>
</dbReference>
<sequence length="262" mass="29617">MLRKAAVKGYFYPDKKEELIDFFEKNKTESKIDAFLAIVPHAGYIYSGKTAVKTLSSLNLKKKVLLIGPNHTGFGERVALYPDGEWETPFGFVRVDSELNRKLSLIPEIEEDIIAHVREHSLEVILPILHYFKKDITFSAITMMPLKYNQCVKLASDIYKQIKDEDLNIIISSDFNHYEDAETTDKKDLMAIEKILSLDTKGLYDTVFDNDISMCGIYPAIVGIEIAKRFGAKEGILIEHTHSGFVNGDFSQVVGYAGILIK</sequence>
<dbReference type="InterPro" id="IPR002737">
    <property type="entry name" value="MEMO1_fam"/>
</dbReference>
<proteinExistence type="inferred from homology"/>
<evidence type="ECO:0000313" key="4">
    <source>
        <dbReference type="Proteomes" id="UP000001520"/>
    </source>
</evidence>
<comment type="similarity">
    <text evidence="1 2">Belongs to the MEMO1 family.</text>
</comment>
<gene>
    <name evidence="3" type="ordered locus">DEFDS_1709</name>
</gene>
<dbReference type="PANTHER" id="PTHR11060">
    <property type="entry name" value="PROTEIN MEMO1"/>
    <property type="match status" value="1"/>
</dbReference>
<dbReference type="HOGENOM" id="CLU_038085_2_0_0"/>
<dbReference type="PANTHER" id="PTHR11060:SF0">
    <property type="entry name" value="PROTEIN MEMO1"/>
    <property type="match status" value="1"/>
</dbReference>
<name>D3P8X5_DEFDS</name>
<evidence type="ECO:0000313" key="3">
    <source>
        <dbReference type="EMBL" id="BAI81165.1"/>
    </source>
</evidence>
<dbReference type="NCBIfam" id="TIGR04336">
    <property type="entry name" value="AmmeMemoSam_B"/>
    <property type="match status" value="1"/>
</dbReference>
<dbReference type="RefSeq" id="WP_013008411.1">
    <property type="nucleotide sequence ID" value="NC_013939.1"/>
</dbReference>
<protein>
    <recommendedName>
        <fullName evidence="2">MEMO1 family protein DEFDS_1709</fullName>
    </recommendedName>
</protein>
<dbReference type="AlphaFoldDB" id="D3P8X5"/>
<dbReference type="eggNOG" id="COG1355">
    <property type="taxonomic scope" value="Bacteria"/>
</dbReference>
<reference evidence="3 4" key="1">
    <citation type="journal article" date="2010" name="DNA Res.">
        <title>Bacterial lifestyle in a deep-sea hydrothermal vent chimney revealed by the genome sequence of the thermophilic bacterium Deferribacter desulfuricans SSM1.</title>
        <authorList>
            <person name="Takaki Y."/>
            <person name="Shimamura S."/>
            <person name="Nakagawa S."/>
            <person name="Fukuhara Y."/>
            <person name="Horikawa H."/>
            <person name="Ankai A."/>
            <person name="Harada T."/>
            <person name="Hosoyama A."/>
            <person name="Oguchi A."/>
            <person name="Fukui S."/>
            <person name="Fujita N."/>
            <person name="Takami H."/>
            <person name="Takai K."/>
        </authorList>
    </citation>
    <scope>NUCLEOTIDE SEQUENCE [LARGE SCALE GENOMIC DNA]</scope>
    <source>
        <strain evidence="4">DSM 14783 / JCM 11476 / NBRC 101012 / SSM1</strain>
    </source>
</reference>
<keyword evidence="4" id="KW-1185">Reference proteome</keyword>
<dbReference type="HAMAP" id="MF_00055">
    <property type="entry name" value="MEMO1"/>
    <property type="match status" value="1"/>
</dbReference>
<evidence type="ECO:0000256" key="2">
    <source>
        <dbReference type="HAMAP-Rule" id="MF_00055"/>
    </source>
</evidence>
<accession>D3P8X5</accession>
<dbReference type="Pfam" id="PF01875">
    <property type="entry name" value="Memo"/>
    <property type="match status" value="1"/>
</dbReference>